<dbReference type="AlphaFoldDB" id="A0A9D9DTJ0"/>
<reference evidence="2" key="2">
    <citation type="journal article" date="2021" name="PeerJ">
        <title>Extensive microbial diversity within the chicken gut microbiome revealed by metagenomics and culture.</title>
        <authorList>
            <person name="Gilroy R."/>
            <person name="Ravi A."/>
            <person name="Getino M."/>
            <person name="Pursley I."/>
            <person name="Horton D.L."/>
            <person name="Alikhan N.F."/>
            <person name="Baker D."/>
            <person name="Gharbi K."/>
            <person name="Hall N."/>
            <person name="Watson M."/>
            <person name="Adriaenssens E.M."/>
            <person name="Foster-Nyarko E."/>
            <person name="Jarju S."/>
            <person name="Secka A."/>
            <person name="Antonio M."/>
            <person name="Oren A."/>
            <person name="Chaudhuri R.R."/>
            <person name="La Ragione R."/>
            <person name="Hildebrand F."/>
            <person name="Pallen M.J."/>
        </authorList>
    </citation>
    <scope>NUCLEOTIDE SEQUENCE</scope>
    <source>
        <strain evidence="2">2889</strain>
    </source>
</reference>
<dbReference type="Gene3D" id="1.10.150.280">
    <property type="entry name" value="AF1531-like domain"/>
    <property type="match status" value="1"/>
</dbReference>
<name>A0A9D9DTJ0_9BACT</name>
<dbReference type="PANTHER" id="PTHR21180">
    <property type="entry name" value="ENDONUCLEASE/EXONUCLEASE/PHOSPHATASE FAMILY DOMAIN-CONTAINING PROTEIN 1"/>
    <property type="match status" value="1"/>
</dbReference>
<proteinExistence type="predicted"/>
<evidence type="ECO:0000313" key="2">
    <source>
        <dbReference type="EMBL" id="MBO8433376.1"/>
    </source>
</evidence>
<evidence type="ECO:0000313" key="3">
    <source>
        <dbReference type="Proteomes" id="UP000823612"/>
    </source>
</evidence>
<gene>
    <name evidence="2" type="ORF">IAB08_08825</name>
</gene>
<dbReference type="Proteomes" id="UP000823612">
    <property type="component" value="Unassembled WGS sequence"/>
</dbReference>
<protein>
    <submittedName>
        <fullName evidence="2">Helix-hairpin-helix domain-containing protein</fullName>
    </submittedName>
</protein>
<dbReference type="EMBL" id="JADIMZ010000131">
    <property type="protein sequence ID" value="MBO8433376.1"/>
    <property type="molecule type" value="Genomic_DNA"/>
</dbReference>
<sequence length="308" mass="35890">MRTKREIKKRISQFIQYRILGASRTRLLRISYFMALTKRDRQAIRVLLVLIAATIALRAWGIVKPAKEWGIAELGNPFAMNEAYLETRFYQESHSYQSTGYADKNARYASNKESTYSKNHGTSSKTPLYTGSKRQDSSTYRYASRYTPPSYMVKRKFRVDLNKADTFDLQELRGIGSVYSKRIIAYREKLGGFVHPRQLREVWGIDSLLYQRIAPSVYIENPQLRKLKVNQADLYTLKSHPYLDYYQAKEIYLHRLKYGPFSDIEQIRQVNLMDSGTFSRLYPYLSIENTKENETQAADDTATKNSSP</sequence>
<organism evidence="2 3">
    <name type="scientific">Candidatus Pullibacteroides excrementavium</name>
    <dbReference type="NCBI Taxonomy" id="2840905"/>
    <lineage>
        <taxon>Bacteria</taxon>
        <taxon>Pseudomonadati</taxon>
        <taxon>Bacteroidota</taxon>
        <taxon>Bacteroidia</taxon>
        <taxon>Bacteroidales</taxon>
        <taxon>Candidatus Pullibacteroides</taxon>
    </lineage>
</organism>
<dbReference type="SUPFAM" id="SSF47781">
    <property type="entry name" value="RuvA domain 2-like"/>
    <property type="match status" value="2"/>
</dbReference>
<comment type="caution">
    <text evidence="2">The sequence shown here is derived from an EMBL/GenBank/DDBJ whole genome shotgun (WGS) entry which is preliminary data.</text>
</comment>
<reference evidence="2" key="1">
    <citation type="submission" date="2020-10" db="EMBL/GenBank/DDBJ databases">
        <authorList>
            <person name="Gilroy R."/>
        </authorList>
    </citation>
    <scope>NUCLEOTIDE SEQUENCE</scope>
    <source>
        <strain evidence="2">2889</strain>
    </source>
</reference>
<dbReference type="InterPro" id="IPR010994">
    <property type="entry name" value="RuvA_2-like"/>
</dbReference>
<dbReference type="PANTHER" id="PTHR21180:SF32">
    <property type="entry name" value="ENDONUCLEASE_EXONUCLEASE_PHOSPHATASE FAMILY DOMAIN-CONTAINING PROTEIN 1"/>
    <property type="match status" value="1"/>
</dbReference>
<evidence type="ECO:0000256" key="1">
    <source>
        <dbReference type="SAM" id="MobiDB-lite"/>
    </source>
</evidence>
<accession>A0A9D9DTJ0</accession>
<dbReference type="Gene3D" id="1.10.150.320">
    <property type="entry name" value="Photosystem II 12 kDa extrinsic protein"/>
    <property type="match status" value="1"/>
</dbReference>
<dbReference type="Pfam" id="PF12836">
    <property type="entry name" value="HHH_3"/>
    <property type="match status" value="2"/>
</dbReference>
<dbReference type="InterPro" id="IPR051675">
    <property type="entry name" value="Endo/Exo/Phosphatase_dom_1"/>
</dbReference>
<feature type="compositionally biased region" description="Polar residues" evidence="1">
    <location>
        <begin position="112"/>
        <end position="129"/>
    </location>
</feature>
<feature type="region of interest" description="Disordered" evidence="1">
    <location>
        <begin position="112"/>
        <end position="136"/>
    </location>
</feature>